<feature type="binding site" evidence="5">
    <location>
        <position position="23"/>
    </location>
    <ligand>
        <name>Mn(2+)</name>
        <dbReference type="ChEBI" id="CHEBI:29035"/>
    </ligand>
</feature>
<evidence type="ECO:0000313" key="7">
    <source>
        <dbReference type="EMBL" id="OGN12068.1"/>
    </source>
</evidence>
<feature type="binding site" evidence="5">
    <location>
        <position position="163"/>
    </location>
    <ligand>
        <name>Mn(2+)</name>
        <dbReference type="ChEBI" id="CHEBI:29035"/>
    </ligand>
</feature>
<comment type="caution">
    <text evidence="7">The sequence shown here is derived from an EMBL/GenBank/DDBJ whole genome shotgun (WGS) entry which is preliminary data.</text>
</comment>
<dbReference type="PANTHER" id="PTHR11404">
    <property type="entry name" value="SUPEROXIDE DISMUTASE 2"/>
    <property type="match status" value="1"/>
</dbReference>
<gene>
    <name evidence="7" type="ORF">A3C71_02395</name>
</gene>
<reference evidence="7 8" key="1">
    <citation type="journal article" date="2016" name="Nat. Commun.">
        <title>Thousands of microbial genomes shed light on interconnected biogeochemical processes in an aquifer system.</title>
        <authorList>
            <person name="Anantharaman K."/>
            <person name="Brown C.T."/>
            <person name="Hug L.A."/>
            <person name="Sharon I."/>
            <person name="Castelle C.J."/>
            <person name="Probst A.J."/>
            <person name="Thomas B.C."/>
            <person name="Singh A."/>
            <person name="Wilkins M.J."/>
            <person name="Karaoz U."/>
            <person name="Brodie E.L."/>
            <person name="Williams K.H."/>
            <person name="Hubbard S.S."/>
            <person name="Banfield J.F."/>
        </authorList>
    </citation>
    <scope>NUCLEOTIDE SEQUENCE [LARGE SCALE GENOMIC DNA]</scope>
</reference>
<dbReference type="PANTHER" id="PTHR11404:SF6">
    <property type="entry name" value="SUPEROXIDE DISMUTASE [MN], MITOCHONDRIAL"/>
    <property type="match status" value="1"/>
</dbReference>
<feature type="binding site" evidence="5">
    <location>
        <position position="77"/>
    </location>
    <ligand>
        <name>Mn(2+)</name>
        <dbReference type="ChEBI" id="CHEBI:29035"/>
    </ligand>
</feature>
<evidence type="ECO:0000256" key="1">
    <source>
        <dbReference type="ARBA" id="ARBA00008714"/>
    </source>
</evidence>
<dbReference type="SUPFAM" id="SSF46609">
    <property type="entry name" value="Fe,Mn superoxide dismutase (SOD), N-terminal domain"/>
    <property type="match status" value="1"/>
</dbReference>
<evidence type="ECO:0000256" key="3">
    <source>
        <dbReference type="ARBA" id="ARBA00022723"/>
    </source>
</evidence>
<dbReference type="InterPro" id="IPR036314">
    <property type="entry name" value="SOD_C_sf"/>
</dbReference>
<comment type="similarity">
    <text evidence="1">Belongs to the iron/manganese superoxide dismutase family.</text>
</comment>
<feature type="domain" description="Manganese/iron superoxide dismutase C-terminal" evidence="6">
    <location>
        <begin position="94"/>
        <end position="191"/>
    </location>
</feature>
<evidence type="ECO:0000256" key="5">
    <source>
        <dbReference type="PIRSR" id="PIRSR000349-1"/>
    </source>
</evidence>
<dbReference type="InterPro" id="IPR050265">
    <property type="entry name" value="Fe/Mn_Superoxide_Dismutase"/>
</dbReference>
<evidence type="ECO:0000313" key="8">
    <source>
        <dbReference type="Proteomes" id="UP000178197"/>
    </source>
</evidence>
<keyword evidence="4" id="KW-0560">Oxidoreductase</keyword>
<dbReference type="EMBL" id="MGJT01000024">
    <property type="protein sequence ID" value="OGN12068.1"/>
    <property type="molecule type" value="Genomic_DNA"/>
</dbReference>
<keyword evidence="3 5" id="KW-0479">Metal-binding</keyword>
<dbReference type="AlphaFoldDB" id="A0A1F8FHK6"/>
<proteinExistence type="inferred from homology"/>
<feature type="binding site" evidence="5">
    <location>
        <position position="159"/>
    </location>
    <ligand>
        <name>Mn(2+)</name>
        <dbReference type="ChEBI" id="CHEBI:29035"/>
    </ligand>
</feature>
<evidence type="ECO:0000256" key="4">
    <source>
        <dbReference type="ARBA" id="ARBA00023002"/>
    </source>
</evidence>
<dbReference type="GO" id="GO:0004784">
    <property type="term" value="F:superoxide dismutase activity"/>
    <property type="evidence" value="ECO:0007669"/>
    <property type="project" value="UniProtKB-EC"/>
</dbReference>
<name>A0A1F8FHK6_9BACT</name>
<dbReference type="InterPro" id="IPR019832">
    <property type="entry name" value="Mn/Fe_SOD_C"/>
</dbReference>
<dbReference type="Pfam" id="PF02777">
    <property type="entry name" value="Sod_Fe_C"/>
    <property type="match status" value="1"/>
</dbReference>
<dbReference type="SUPFAM" id="SSF54719">
    <property type="entry name" value="Fe,Mn superoxide dismutase (SOD), C-terminal domain"/>
    <property type="match status" value="1"/>
</dbReference>
<dbReference type="Proteomes" id="UP000178197">
    <property type="component" value="Unassembled WGS sequence"/>
</dbReference>
<accession>A0A1F8FHK6</accession>
<dbReference type="GO" id="GO:0046872">
    <property type="term" value="F:metal ion binding"/>
    <property type="evidence" value="ECO:0007669"/>
    <property type="project" value="UniProtKB-KW"/>
</dbReference>
<organism evidence="7 8">
    <name type="scientific">Candidatus Yanofskybacteria bacterium RIFCSPHIGHO2_02_FULL_43_15c</name>
    <dbReference type="NCBI Taxonomy" id="1802679"/>
    <lineage>
        <taxon>Bacteria</taxon>
        <taxon>Candidatus Yanofskyibacteriota</taxon>
    </lineage>
</organism>
<dbReference type="InterPro" id="IPR036324">
    <property type="entry name" value="Mn/Fe_SOD_N_sf"/>
</dbReference>
<sequence length="202" mass="22978">MDIKPLSFEKELVGLSKRTLEIHHDKLYAGYVKKAGEISEKLAALAKSGEYEGNATYSELRALKAEETFAVNGVYLHEWYFDGLGGDGDWEKAPELSKALEEKWGTVENGLKYFSACAMAARGWSVLAWDAKAGKLKHYNSDAHNQGGVWGALPIIVLDVYEHAYFIDYGSDRKKYIEDFWKNFSWDKAEELYLKAQEVRFD</sequence>
<dbReference type="Gene3D" id="1.10.287.990">
    <property type="entry name" value="Fe,Mn superoxide dismutase (SOD) domain"/>
    <property type="match status" value="1"/>
</dbReference>
<dbReference type="Gene3D" id="3.55.40.20">
    <property type="entry name" value="Iron/manganese superoxide dismutase, C-terminal domain"/>
    <property type="match status" value="1"/>
</dbReference>
<dbReference type="EC" id="1.15.1.1" evidence="2"/>
<evidence type="ECO:0000259" key="6">
    <source>
        <dbReference type="Pfam" id="PF02777"/>
    </source>
</evidence>
<dbReference type="PIRSF" id="PIRSF000349">
    <property type="entry name" value="SODismutase"/>
    <property type="match status" value="1"/>
</dbReference>
<dbReference type="InterPro" id="IPR001189">
    <property type="entry name" value="Mn/Fe_SOD"/>
</dbReference>
<protein>
    <recommendedName>
        <fullName evidence="2">superoxide dismutase</fullName>
        <ecNumber evidence="2">1.15.1.1</ecNumber>
    </recommendedName>
</protein>
<evidence type="ECO:0000256" key="2">
    <source>
        <dbReference type="ARBA" id="ARBA00012682"/>
    </source>
</evidence>